<accession>A0A371X2R1</accession>
<feature type="chain" id="PRO_5017002146" evidence="1">
    <location>
        <begin position="24"/>
        <end position="149"/>
    </location>
</feature>
<sequence length="149" mass="16050">MAFVRPIALALTAHLALVSAGHAQPTGGPPSDVDIQASATPEGIVLSPATIELTRGEYYRLNLACRPDQDGDPSLAFDLADFVRDLHLRVLTVDTIEVYLQGLSFRALQCEGEGKVSFSFYPMRAGDYEVQVTDQTEALEPAALSISVE</sequence>
<reference evidence="2 3" key="1">
    <citation type="submission" date="2018-08" db="EMBL/GenBank/DDBJ databases">
        <title>Fulvimarina sp. 85, whole genome shotgun sequence.</title>
        <authorList>
            <person name="Tuo L."/>
        </authorList>
    </citation>
    <scope>NUCLEOTIDE SEQUENCE [LARGE SCALE GENOMIC DNA]</scope>
    <source>
        <strain evidence="2 3">85</strain>
    </source>
</reference>
<dbReference type="RefSeq" id="WP_116683256.1">
    <property type="nucleotide sequence ID" value="NZ_QURL01000004.1"/>
</dbReference>
<dbReference type="AlphaFoldDB" id="A0A371X2R1"/>
<comment type="caution">
    <text evidence="2">The sequence shown here is derived from an EMBL/GenBank/DDBJ whole genome shotgun (WGS) entry which is preliminary data.</text>
</comment>
<evidence type="ECO:0000256" key="1">
    <source>
        <dbReference type="SAM" id="SignalP"/>
    </source>
</evidence>
<evidence type="ECO:0000313" key="3">
    <source>
        <dbReference type="Proteomes" id="UP000264310"/>
    </source>
</evidence>
<evidence type="ECO:0000313" key="2">
    <source>
        <dbReference type="EMBL" id="RFC63525.1"/>
    </source>
</evidence>
<dbReference type="Proteomes" id="UP000264310">
    <property type="component" value="Unassembled WGS sequence"/>
</dbReference>
<keyword evidence="1" id="KW-0732">Signal</keyword>
<proteinExistence type="predicted"/>
<protein>
    <submittedName>
        <fullName evidence="2">Uncharacterized protein</fullName>
    </submittedName>
</protein>
<name>A0A371X2R1_9HYPH</name>
<keyword evidence="3" id="KW-1185">Reference proteome</keyword>
<dbReference type="EMBL" id="QURL01000004">
    <property type="protein sequence ID" value="RFC63525.1"/>
    <property type="molecule type" value="Genomic_DNA"/>
</dbReference>
<feature type="signal peptide" evidence="1">
    <location>
        <begin position="1"/>
        <end position="23"/>
    </location>
</feature>
<organism evidence="2 3">
    <name type="scientific">Fulvimarina endophytica</name>
    <dbReference type="NCBI Taxonomy" id="2293836"/>
    <lineage>
        <taxon>Bacteria</taxon>
        <taxon>Pseudomonadati</taxon>
        <taxon>Pseudomonadota</taxon>
        <taxon>Alphaproteobacteria</taxon>
        <taxon>Hyphomicrobiales</taxon>
        <taxon>Aurantimonadaceae</taxon>
        <taxon>Fulvimarina</taxon>
    </lineage>
</organism>
<gene>
    <name evidence="2" type="ORF">DYI37_10930</name>
</gene>
<dbReference type="OrthoDB" id="5343781at2"/>